<evidence type="ECO:0000313" key="2">
    <source>
        <dbReference type="EMBL" id="KAK5825060.1"/>
    </source>
</evidence>
<dbReference type="EMBL" id="JARKNE010000006">
    <property type="protein sequence ID" value="KAK5825060.1"/>
    <property type="molecule type" value="Genomic_DNA"/>
</dbReference>
<sequence>MSEEKTNRETMYRVLKSLWFTKEAVGFMALNEEVILVKFGNIDDRTRILNLTPWLFYQCLFAMLTFVKGQEMVDYAFNIAPFWIQIYNIPFEQMDRQVAIDVGEAIGEIVAIDWWDRDGGWTEYMRIRIKINVLRPLRPVVFTWLEMRGLKLYVLSSMKGFSFSVTYVVSVDILHRNVLEKRNTLRRVT</sequence>
<protein>
    <recommendedName>
        <fullName evidence="1">DUF4283 domain-containing protein</fullName>
    </recommendedName>
</protein>
<accession>A0ABR0PLH5</accession>
<dbReference type="InterPro" id="IPR040256">
    <property type="entry name" value="At4g02000-like"/>
</dbReference>
<dbReference type="Pfam" id="PF14111">
    <property type="entry name" value="DUF4283"/>
    <property type="match status" value="1"/>
</dbReference>
<name>A0ABR0PLH5_GOSAR</name>
<feature type="domain" description="DUF4283" evidence="1">
    <location>
        <begin position="3"/>
        <end position="64"/>
    </location>
</feature>
<dbReference type="Proteomes" id="UP001358586">
    <property type="component" value="Chromosome 6"/>
</dbReference>
<comment type="caution">
    <text evidence="2">The sequence shown here is derived from an EMBL/GenBank/DDBJ whole genome shotgun (WGS) entry which is preliminary data.</text>
</comment>
<gene>
    <name evidence="2" type="ORF">PVK06_019862</name>
</gene>
<evidence type="ECO:0000313" key="3">
    <source>
        <dbReference type="Proteomes" id="UP001358586"/>
    </source>
</evidence>
<dbReference type="PANTHER" id="PTHR31286:SF178">
    <property type="entry name" value="DUF4283 DOMAIN-CONTAINING PROTEIN"/>
    <property type="match status" value="1"/>
</dbReference>
<evidence type="ECO:0000259" key="1">
    <source>
        <dbReference type="Pfam" id="PF14111"/>
    </source>
</evidence>
<organism evidence="2 3">
    <name type="scientific">Gossypium arboreum</name>
    <name type="common">Tree cotton</name>
    <name type="synonym">Gossypium nanking</name>
    <dbReference type="NCBI Taxonomy" id="29729"/>
    <lineage>
        <taxon>Eukaryota</taxon>
        <taxon>Viridiplantae</taxon>
        <taxon>Streptophyta</taxon>
        <taxon>Embryophyta</taxon>
        <taxon>Tracheophyta</taxon>
        <taxon>Spermatophyta</taxon>
        <taxon>Magnoliopsida</taxon>
        <taxon>eudicotyledons</taxon>
        <taxon>Gunneridae</taxon>
        <taxon>Pentapetalae</taxon>
        <taxon>rosids</taxon>
        <taxon>malvids</taxon>
        <taxon>Malvales</taxon>
        <taxon>Malvaceae</taxon>
        <taxon>Malvoideae</taxon>
        <taxon>Gossypium</taxon>
    </lineage>
</organism>
<dbReference type="PANTHER" id="PTHR31286">
    <property type="entry name" value="GLYCINE-RICH CELL WALL STRUCTURAL PROTEIN 1.8-LIKE"/>
    <property type="match status" value="1"/>
</dbReference>
<proteinExistence type="predicted"/>
<keyword evidence="3" id="KW-1185">Reference proteome</keyword>
<reference evidence="2 3" key="1">
    <citation type="submission" date="2023-03" db="EMBL/GenBank/DDBJ databases">
        <title>WGS of Gossypium arboreum.</title>
        <authorList>
            <person name="Yu D."/>
        </authorList>
    </citation>
    <scope>NUCLEOTIDE SEQUENCE [LARGE SCALE GENOMIC DNA]</scope>
    <source>
        <tissue evidence="2">Leaf</tissue>
    </source>
</reference>
<dbReference type="InterPro" id="IPR025558">
    <property type="entry name" value="DUF4283"/>
</dbReference>